<protein>
    <recommendedName>
        <fullName evidence="4">ATP synthase protein I</fullName>
    </recommendedName>
</protein>
<feature type="transmembrane region" description="Helical" evidence="1">
    <location>
        <begin position="51"/>
        <end position="73"/>
    </location>
</feature>
<organism evidence="2 3">
    <name type="scientific">Streptoalloteichus hindustanus</name>
    <dbReference type="NCBI Taxonomy" id="2017"/>
    <lineage>
        <taxon>Bacteria</taxon>
        <taxon>Bacillati</taxon>
        <taxon>Actinomycetota</taxon>
        <taxon>Actinomycetes</taxon>
        <taxon>Pseudonocardiales</taxon>
        <taxon>Pseudonocardiaceae</taxon>
        <taxon>Streptoalloteichus</taxon>
    </lineage>
</organism>
<evidence type="ECO:0008006" key="4">
    <source>
        <dbReference type="Google" id="ProtNLM"/>
    </source>
</evidence>
<dbReference type="Proteomes" id="UP000184501">
    <property type="component" value="Unassembled WGS sequence"/>
</dbReference>
<keyword evidence="1" id="KW-0472">Membrane</keyword>
<evidence type="ECO:0000313" key="2">
    <source>
        <dbReference type="EMBL" id="SHG00730.1"/>
    </source>
</evidence>
<dbReference type="AlphaFoldDB" id="A0A1M5GA81"/>
<accession>A0A1M5GA81</accession>
<gene>
    <name evidence="2" type="ORF">SAMN05444320_10639</name>
</gene>
<dbReference type="STRING" id="2017.SAMN05444320_10639"/>
<name>A0A1M5GA81_STRHI</name>
<evidence type="ECO:0000313" key="3">
    <source>
        <dbReference type="Proteomes" id="UP000184501"/>
    </source>
</evidence>
<keyword evidence="1" id="KW-0812">Transmembrane</keyword>
<dbReference type="EMBL" id="FQVN01000006">
    <property type="protein sequence ID" value="SHG00730.1"/>
    <property type="molecule type" value="Genomic_DNA"/>
</dbReference>
<evidence type="ECO:0000256" key="1">
    <source>
        <dbReference type="SAM" id="Phobius"/>
    </source>
</evidence>
<feature type="transmembrane region" description="Helical" evidence="1">
    <location>
        <begin position="110"/>
        <end position="130"/>
    </location>
</feature>
<feature type="transmembrane region" description="Helical" evidence="1">
    <location>
        <begin position="27"/>
        <end position="45"/>
    </location>
</feature>
<keyword evidence="3" id="KW-1185">Reference proteome</keyword>
<feature type="transmembrane region" description="Helical" evidence="1">
    <location>
        <begin position="85"/>
        <end position="104"/>
    </location>
</feature>
<proteinExistence type="predicted"/>
<reference evidence="2 3" key="1">
    <citation type="submission" date="2016-11" db="EMBL/GenBank/DDBJ databases">
        <authorList>
            <person name="Jaros S."/>
            <person name="Januszkiewicz K."/>
            <person name="Wedrychowicz H."/>
        </authorList>
    </citation>
    <scope>NUCLEOTIDE SEQUENCE [LARGE SCALE GENOMIC DNA]</scope>
    <source>
        <strain evidence="2 3">DSM 44523</strain>
    </source>
</reference>
<dbReference type="OrthoDB" id="4775022at2"/>
<keyword evidence="1" id="KW-1133">Transmembrane helix</keyword>
<sequence>MRATWVRIGYMATTTISDALRSALRQAGLALVVGAVVAALVGWLVQGGPGLWGALVGAATAGGFLLITAVVMLATVHAPPSTTAAAVLGSWLLKMVVLLLLLMALRDQQFMSKAVFGVVSAVALVGVLAVETRAVLKARVPYVDPSGGGAQGGSVERPEQP</sequence>